<dbReference type="EC" id="3.2.1.45" evidence="5 10"/>
<evidence type="ECO:0000256" key="8">
    <source>
        <dbReference type="ARBA" id="ARBA00022919"/>
    </source>
</evidence>
<dbReference type="GO" id="GO:0030163">
    <property type="term" value="P:protein catabolic process"/>
    <property type="evidence" value="ECO:0007669"/>
    <property type="project" value="UniProtKB-ARBA"/>
</dbReference>
<evidence type="ECO:0000259" key="12">
    <source>
        <dbReference type="Pfam" id="PF02055"/>
    </source>
</evidence>
<dbReference type="GO" id="GO:0007040">
    <property type="term" value="P:lysosome organization"/>
    <property type="evidence" value="ECO:0007669"/>
    <property type="project" value="UniProtKB-ARBA"/>
</dbReference>
<dbReference type="Pfam" id="PF02055">
    <property type="entry name" value="Glyco_hydro_30"/>
    <property type="match status" value="1"/>
</dbReference>
<dbReference type="GO" id="GO:0006914">
    <property type="term" value="P:autophagy"/>
    <property type="evidence" value="ECO:0007669"/>
    <property type="project" value="UniProtKB-ARBA"/>
</dbReference>
<dbReference type="GO" id="GO:0006680">
    <property type="term" value="P:glucosylceramide catabolic process"/>
    <property type="evidence" value="ECO:0007669"/>
    <property type="project" value="TreeGrafter"/>
</dbReference>
<evidence type="ECO:0000256" key="4">
    <source>
        <dbReference type="ARBA" id="ARBA00005382"/>
    </source>
</evidence>
<dbReference type="GO" id="GO:0032006">
    <property type="term" value="P:regulation of TOR signaling"/>
    <property type="evidence" value="ECO:0007669"/>
    <property type="project" value="UniProtKB-ARBA"/>
</dbReference>
<dbReference type="GO" id="GO:0010605">
    <property type="term" value="P:negative regulation of macromolecule metabolic process"/>
    <property type="evidence" value="ECO:0007669"/>
    <property type="project" value="UniProtKB-ARBA"/>
</dbReference>
<keyword evidence="6 11" id="KW-0732">Signal</keyword>
<evidence type="ECO:0000256" key="1">
    <source>
        <dbReference type="ARBA" id="ARBA00001013"/>
    </source>
</evidence>
<comment type="pathway">
    <text evidence="3">Lipid metabolism.</text>
</comment>
<dbReference type="InterPro" id="IPR033453">
    <property type="entry name" value="Glyco_hydro_30_TIM-barrel"/>
</dbReference>
<dbReference type="AlphaFoldDB" id="A0A8W8I1P7"/>
<feature type="signal peptide" evidence="11">
    <location>
        <begin position="1"/>
        <end position="23"/>
    </location>
</feature>
<dbReference type="GO" id="GO:0016241">
    <property type="term" value="P:regulation of macroautophagy"/>
    <property type="evidence" value="ECO:0007669"/>
    <property type="project" value="UniProtKB-ARBA"/>
</dbReference>
<dbReference type="FunFam" id="3.20.20.80:FF:000030">
    <property type="entry name" value="Lysosomal acid glucosylceramidase"/>
    <property type="match status" value="1"/>
</dbReference>
<keyword evidence="10" id="KW-0326">Glycosidase</keyword>
<dbReference type="GO" id="GO:0051246">
    <property type="term" value="P:regulation of protein metabolic process"/>
    <property type="evidence" value="ECO:0007669"/>
    <property type="project" value="UniProtKB-ARBA"/>
</dbReference>
<evidence type="ECO:0000256" key="9">
    <source>
        <dbReference type="ARBA" id="ARBA00023098"/>
    </source>
</evidence>
<keyword evidence="8 10" id="KW-0746">Sphingolipid metabolism</keyword>
<evidence type="ECO:0000256" key="11">
    <source>
        <dbReference type="SAM" id="SignalP"/>
    </source>
</evidence>
<dbReference type="Pfam" id="PF17189">
    <property type="entry name" value="Glyco_hydro_30C"/>
    <property type="match status" value="1"/>
</dbReference>
<evidence type="ECO:0000256" key="3">
    <source>
        <dbReference type="ARBA" id="ARBA00005189"/>
    </source>
</evidence>
<dbReference type="Proteomes" id="UP000005408">
    <property type="component" value="Unassembled WGS sequence"/>
</dbReference>
<comment type="pathway">
    <text evidence="2">Sphingolipid metabolism.</text>
</comment>
<dbReference type="InterPro" id="IPR017853">
    <property type="entry name" value="GH"/>
</dbReference>
<feature type="domain" description="Glycosyl hydrolase family 30 beta sandwich" evidence="13">
    <location>
        <begin position="458"/>
        <end position="521"/>
    </location>
</feature>
<keyword evidence="9 10" id="KW-0443">Lipid metabolism</keyword>
<dbReference type="GO" id="GO:0016758">
    <property type="term" value="F:hexosyltransferase activity"/>
    <property type="evidence" value="ECO:0007669"/>
    <property type="project" value="UniProtKB-ARBA"/>
</dbReference>
<feature type="chain" id="PRO_5042430738" description="Glucosylceramidase" evidence="11">
    <location>
        <begin position="24"/>
        <end position="526"/>
    </location>
</feature>
<keyword evidence="15" id="KW-1185">Reference proteome</keyword>
<dbReference type="PANTHER" id="PTHR11069:SF23">
    <property type="entry name" value="LYSOSOMAL ACID GLUCOSYLCERAMIDASE"/>
    <property type="match status" value="1"/>
</dbReference>
<dbReference type="InterPro" id="IPR013780">
    <property type="entry name" value="Glyco_hydro_b"/>
</dbReference>
<evidence type="ECO:0000256" key="7">
    <source>
        <dbReference type="ARBA" id="ARBA00022801"/>
    </source>
</evidence>
<dbReference type="GO" id="GO:0042391">
    <property type="term" value="P:regulation of membrane potential"/>
    <property type="evidence" value="ECO:0007669"/>
    <property type="project" value="UniProtKB-ARBA"/>
</dbReference>
<dbReference type="InterPro" id="IPR033452">
    <property type="entry name" value="GH30_C"/>
</dbReference>
<dbReference type="GO" id="GO:0004348">
    <property type="term" value="F:glucosylceramidase activity"/>
    <property type="evidence" value="ECO:0007669"/>
    <property type="project" value="UniProtKB-EC"/>
</dbReference>
<proteinExistence type="inferred from homology"/>
<dbReference type="SUPFAM" id="SSF51445">
    <property type="entry name" value="(Trans)glycosidases"/>
    <property type="match status" value="1"/>
</dbReference>
<evidence type="ECO:0000259" key="13">
    <source>
        <dbReference type="Pfam" id="PF17189"/>
    </source>
</evidence>
<dbReference type="GO" id="GO:0005764">
    <property type="term" value="C:lysosome"/>
    <property type="evidence" value="ECO:0007669"/>
    <property type="project" value="UniProtKB-ARBA"/>
</dbReference>
<dbReference type="Gene3D" id="2.60.40.1180">
    <property type="entry name" value="Golgi alpha-mannosidase II"/>
    <property type="match status" value="1"/>
</dbReference>
<evidence type="ECO:0000256" key="6">
    <source>
        <dbReference type="ARBA" id="ARBA00022729"/>
    </source>
</evidence>
<comment type="catalytic activity">
    <reaction evidence="1">
        <text>a beta-D-glucosyl-(1&lt;-&gt;1')-N-acylsphing-4-enine + H2O = an N-acylsphing-4-enine + D-glucose</text>
        <dbReference type="Rhea" id="RHEA:13269"/>
        <dbReference type="ChEBI" id="CHEBI:4167"/>
        <dbReference type="ChEBI" id="CHEBI:15377"/>
        <dbReference type="ChEBI" id="CHEBI:22801"/>
        <dbReference type="ChEBI" id="CHEBI:52639"/>
        <dbReference type="EC" id="3.2.1.45"/>
    </reaction>
    <physiologicalReaction direction="left-to-right" evidence="1">
        <dbReference type="Rhea" id="RHEA:13270"/>
    </physiologicalReaction>
</comment>
<dbReference type="EnsemblMetazoa" id="G11902.4">
    <property type="protein sequence ID" value="G11902.4:cds"/>
    <property type="gene ID" value="G11902"/>
</dbReference>
<dbReference type="PANTHER" id="PTHR11069">
    <property type="entry name" value="GLUCOSYLCERAMIDASE"/>
    <property type="match status" value="1"/>
</dbReference>
<evidence type="ECO:0000313" key="15">
    <source>
        <dbReference type="Proteomes" id="UP000005408"/>
    </source>
</evidence>
<evidence type="ECO:0000256" key="10">
    <source>
        <dbReference type="RuleBase" id="RU361188"/>
    </source>
</evidence>
<keyword evidence="7 10" id="KW-0378">Hydrolase</keyword>
<comment type="similarity">
    <text evidence="4 10">Belongs to the glycosyl hydrolase 30 family.</text>
</comment>
<evidence type="ECO:0000313" key="14">
    <source>
        <dbReference type="EnsemblMetazoa" id="G11902.10:cds"/>
    </source>
</evidence>
<dbReference type="Gene3D" id="3.20.20.80">
    <property type="entry name" value="Glycosidases"/>
    <property type="match status" value="1"/>
</dbReference>
<reference evidence="14" key="1">
    <citation type="submission" date="2022-08" db="UniProtKB">
        <authorList>
            <consortium name="EnsemblMetazoa"/>
        </authorList>
    </citation>
    <scope>IDENTIFICATION</scope>
    <source>
        <strain evidence="14">05x7-T-G4-1.051#20</strain>
    </source>
</reference>
<feature type="domain" description="Glycosyl hydrolase family 30 TIM-barrel" evidence="12">
    <location>
        <begin position="105"/>
        <end position="454"/>
    </location>
</feature>
<evidence type="ECO:0000256" key="2">
    <source>
        <dbReference type="ARBA" id="ARBA00004991"/>
    </source>
</evidence>
<evidence type="ECO:0000256" key="5">
    <source>
        <dbReference type="ARBA" id="ARBA00012658"/>
    </source>
</evidence>
<dbReference type="GO" id="GO:0005102">
    <property type="term" value="F:signaling receptor binding"/>
    <property type="evidence" value="ECO:0007669"/>
    <property type="project" value="UniProtKB-ARBA"/>
</dbReference>
<protein>
    <recommendedName>
        <fullName evidence="5 10">Glucosylceramidase</fullName>
        <ecNumber evidence="5 10">3.2.1.45</ecNumber>
    </recommendedName>
</protein>
<dbReference type="GO" id="GO:0008202">
    <property type="term" value="P:steroid metabolic process"/>
    <property type="evidence" value="ECO:0007669"/>
    <property type="project" value="UniProtKB-ARBA"/>
</dbReference>
<dbReference type="GO" id="GO:0006066">
    <property type="term" value="P:alcohol metabolic process"/>
    <property type="evidence" value="ECO:0007669"/>
    <property type="project" value="UniProtKB-ARBA"/>
</dbReference>
<accession>A0A8W8I1P7</accession>
<dbReference type="EnsemblMetazoa" id="G11902.10">
    <property type="protein sequence ID" value="G11902.10:cds"/>
    <property type="gene ID" value="G11902"/>
</dbReference>
<sequence>MGFQVVSMVIGCVLTLYAHSSYQHNPGSNGCMLKAFGGNAFVCVCNSTYCDKVENTDPQKASKGGYSMYQSDITGKRLLHSYGSASKQACGLEVLVNLNNTFQSIIGFGGAFTDAAGINIQSLSASTQKNLLASYFSTEGIEYTLGRIPMASCDFSMHPYSYDDNSGDFNLTKFSLTQEDKKFKIPIIQAVMRTYKRNLTLFASPWSAPAWMKTNKNMTGKGTLVGEPGGPYFKTWAMYFVKFLKAYAKEGIPIWGVTGQNEPTDGFITNFSFQAMGWTPEMQRDFIVKDLGPALQQNSLGHVKIMILDDSRLQLPYWAEQVFRSEEARKYVSGVAVHWYQDFITPAVALSSTHKKFPEKFILATEACSGAMPWDIPKVSLGRWKRGEDYAHDIIQDLNNFVSGWTDWNIALNMEGGPNWVKNFVDSPVIVNAKSDEFYKQPMFYALGHFSKFILPMSKRVELVPNQNLPKDMYIVGFQRPDKAIACILLNRSNENITLALRDPSTGYINTDLTPHSIQTVLWWPS</sequence>
<dbReference type="GO" id="GO:0005774">
    <property type="term" value="C:vacuolar membrane"/>
    <property type="evidence" value="ECO:0007669"/>
    <property type="project" value="UniProtKB-ARBA"/>
</dbReference>
<dbReference type="PRINTS" id="PR00843">
    <property type="entry name" value="GLHYDRLASE30"/>
</dbReference>
<dbReference type="SUPFAM" id="SSF51011">
    <property type="entry name" value="Glycosyl hydrolase domain"/>
    <property type="match status" value="2"/>
</dbReference>
<name>A0A8W8I1P7_MAGGI</name>
<dbReference type="InterPro" id="IPR001139">
    <property type="entry name" value="Glyco_hydro_30"/>
</dbReference>
<organism evidence="14 15">
    <name type="scientific">Magallana gigas</name>
    <name type="common">Pacific oyster</name>
    <name type="synonym">Crassostrea gigas</name>
    <dbReference type="NCBI Taxonomy" id="29159"/>
    <lineage>
        <taxon>Eukaryota</taxon>
        <taxon>Metazoa</taxon>
        <taxon>Spiralia</taxon>
        <taxon>Lophotrochozoa</taxon>
        <taxon>Mollusca</taxon>
        <taxon>Bivalvia</taxon>
        <taxon>Autobranchia</taxon>
        <taxon>Pteriomorphia</taxon>
        <taxon>Ostreida</taxon>
        <taxon>Ostreoidea</taxon>
        <taxon>Ostreidae</taxon>
        <taxon>Magallana</taxon>
    </lineage>
</organism>